<organism evidence="3 4">
    <name type="scientific">Sporidiobolus salmonicolor</name>
    <name type="common">Yeast-like fungus</name>
    <name type="synonym">Sporobolomyces salmonicolor</name>
    <dbReference type="NCBI Taxonomy" id="5005"/>
    <lineage>
        <taxon>Eukaryota</taxon>
        <taxon>Fungi</taxon>
        <taxon>Dikarya</taxon>
        <taxon>Basidiomycota</taxon>
        <taxon>Pucciniomycotina</taxon>
        <taxon>Microbotryomycetes</taxon>
        <taxon>Sporidiobolales</taxon>
        <taxon>Sporidiobolaceae</taxon>
        <taxon>Sporobolomyces</taxon>
    </lineage>
</organism>
<protein>
    <submittedName>
        <fullName evidence="3">SPOSA6832_00210-mRNA-1:cds</fullName>
    </submittedName>
</protein>
<dbReference type="Pfam" id="PF08546">
    <property type="entry name" value="ApbA_C"/>
    <property type="match status" value="1"/>
</dbReference>
<evidence type="ECO:0000259" key="1">
    <source>
        <dbReference type="Pfam" id="PF02558"/>
    </source>
</evidence>
<dbReference type="PANTHER" id="PTHR21708">
    <property type="entry name" value="PROBABLE 2-DEHYDROPANTOATE 2-REDUCTASE"/>
    <property type="match status" value="1"/>
</dbReference>
<evidence type="ECO:0000313" key="4">
    <source>
        <dbReference type="Proteomes" id="UP000243876"/>
    </source>
</evidence>
<dbReference type="InterPro" id="IPR051402">
    <property type="entry name" value="KPR-Related"/>
</dbReference>
<gene>
    <name evidence="3" type="primary">SPOSA6832_00210</name>
</gene>
<sequence>MSDPVDILIIGFGAVGTIYGYILSQNEHVRVTAIARSSYADMNQNGIRIESEKFGIIDNWRPYRLVQDTAEANDRAYKYIIVSTKCLPDLLPTASILAPFLEEEQNQSIDLEDGPTVILIQNGIGIEHGLQSAYPQVPIISVVAWIGANLKPGPRVTHGMLEKLIMGLYLGEGGDSPYGLENVEGALTDSFFVCLLDDYADPAGYRGPGGEERRKEGARRTNAFADLLKNGGGCAEVVEDIQPKRYEKTVCTFAKAHAPRVWNAAWSSMCTLSRATVSACVEPSVLPYTLPVVRRTMLEVIYVARAWGYHEDVLPLKCVDDAIKVTIKNYQRTSGGVPETPGTPGMRADAFGSLGYGFPTESDDIDDSLESTVQFKPSMLLDVEAGRPCELEPIIGSLLDRARAKGVATPRLDMAYSALKVHQEMAVQKYAQSETYQTHIQNWITRVPNVAGLGAAGRQAWEKAVRRAQLAGHQAASVGMAGGKDKIPGKPIQISVGDEP</sequence>
<proteinExistence type="predicted"/>
<dbReference type="InterPro" id="IPR013752">
    <property type="entry name" value="KPA_reductase"/>
</dbReference>
<dbReference type="PANTHER" id="PTHR21708:SF43">
    <property type="entry name" value="KETOPANTOATE REDUCTASE C-TERMINAL DOMAIN-CONTAINING PROTEIN"/>
    <property type="match status" value="1"/>
</dbReference>
<dbReference type="InterPro" id="IPR013332">
    <property type="entry name" value="KPR_N"/>
</dbReference>
<dbReference type="AlphaFoldDB" id="A0A0D6EFG9"/>
<evidence type="ECO:0000259" key="2">
    <source>
        <dbReference type="Pfam" id="PF08546"/>
    </source>
</evidence>
<feature type="domain" description="Ketopantoate reductase C-terminal" evidence="2">
    <location>
        <begin position="261"/>
        <end position="422"/>
    </location>
</feature>
<dbReference type="SUPFAM" id="SSF48179">
    <property type="entry name" value="6-phosphogluconate dehydrogenase C-terminal domain-like"/>
    <property type="match status" value="1"/>
</dbReference>
<reference evidence="4" key="1">
    <citation type="submission" date="2015-02" db="EMBL/GenBank/DDBJ databases">
        <authorList>
            <person name="Gon?alves P."/>
        </authorList>
    </citation>
    <scope>NUCLEOTIDE SEQUENCE [LARGE SCALE GENOMIC DNA]</scope>
</reference>
<accession>A0A0D6EFG9</accession>
<dbReference type="EMBL" id="CENE01000001">
    <property type="protein sequence ID" value="CEQ38747.1"/>
    <property type="molecule type" value="Genomic_DNA"/>
</dbReference>
<dbReference type="Gene3D" id="3.40.50.720">
    <property type="entry name" value="NAD(P)-binding Rossmann-like Domain"/>
    <property type="match status" value="1"/>
</dbReference>
<evidence type="ECO:0000313" key="3">
    <source>
        <dbReference type="EMBL" id="CEQ38747.1"/>
    </source>
</evidence>
<dbReference type="InterPro" id="IPR013328">
    <property type="entry name" value="6PGD_dom2"/>
</dbReference>
<dbReference type="OrthoDB" id="3609at2759"/>
<keyword evidence="4" id="KW-1185">Reference proteome</keyword>
<dbReference type="Pfam" id="PF02558">
    <property type="entry name" value="ApbA"/>
    <property type="match status" value="1"/>
</dbReference>
<dbReference type="Proteomes" id="UP000243876">
    <property type="component" value="Unassembled WGS sequence"/>
</dbReference>
<dbReference type="Gene3D" id="1.10.1040.10">
    <property type="entry name" value="N-(1-d-carboxylethyl)-l-norvaline Dehydrogenase, domain 2"/>
    <property type="match status" value="1"/>
</dbReference>
<dbReference type="GO" id="GO:0005737">
    <property type="term" value="C:cytoplasm"/>
    <property type="evidence" value="ECO:0007669"/>
    <property type="project" value="TreeGrafter"/>
</dbReference>
<dbReference type="InterPro" id="IPR008927">
    <property type="entry name" value="6-PGluconate_DH-like_C_sf"/>
</dbReference>
<feature type="domain" description="Ketopantoate reductase N-terminal" evidence="1">
    <location>
        <begin position="7"/>
        <end position="167"/>
    </location>
</feature>
<name>A0A0D6EFG9_SPOSA</name>